<keyword evidence="6 8" id="KW-0072">Autophagy</keyword>
<dbReference type="GO" id="GO:0005774">
    <property type="term" value="C:vacuolar membrane"/>
    <property type="evidence" value="ECO:0007669"/>
    <property type="project" value="UniProtKB-SubCell"/>
</dbReference>
<feature type="region of interest" description="Disordered" evidence="9">
    <location>
        <begin position="212"/>
        <end position="249"/>
    </location>
</feature>
<comment type="similarity">
    <text evidence="2 8">Belongs to the ATG22 family.</text>
</comment>
<keyword evidence="10" id="KW-0732">Signal</keyword>
<dbReference type="EMBL" id="CVQH01023561">
    <property type="protein sequence ID" value="CRK35488.1"/>
    <property type="molecule type" value="Genomic_DNA"/>
</dbReference>
<evidence type="ECO:0000256" key="5">
    <source>
        <dbReference type="ARBA" id="ARBA00022989"/>
    </source>
</evidence>
<feature type="compositionally biased region" description="Acidic residues" evidence="9">
    <location>
        <begin position="234"/>
        <end position="243"/>
    </location>
</feature>
<dbReference type="GO" id="GO:0006914">
    <property type="term" value="P:autophagy"/>
    <property type="evidence" value="ECO:0007669"/>
    <property type="project" value="UniProtKB-KW"/>
</dbReference>
<feature type="transmembrane region" description="Helical" evidence="8">
    <location>
        <begin position="108"/>
        <end position="127"/>
    </location>
</feature>
<evidence type="ECO:0000256" key="8">
    <source>
        <dbReference type="RuleBase" id="RU363073"/>
    </source>
</evidence>
<evidence type="ECO:0000256" key="7">
    <source>
        <dbReference type="ARBA" id="ARBA00023136"/>
    </source>
</evidence>
<keyword evidence="8" id="KW-0926">Vacuole</keyword>
<feature type="signal peptide" evidence="10">
    <location>
        <begin position="1"/>
        <end position="19"/>
    </location>
</feature>
<keyword evidence="3 8" id="KW-0813">Transport</keyword>
<dbReference type="SUPFAM" id="SSF103473">
    <property type="entry name" value="MFS general substrate transporter"/>
    <property type="match status" value="1"/>
</dbReference>
<keyword evidence="4 8" id="KW-0812">Transmembrane</keyword>
<keyword evidence="5 8" id="KW-1133">Transmembrane helix</keyword>
<name>A0A0G4MMF3_VERLO</name>
<dbReference type="STRING" id="100787.A0A0G4MMF3"/>
<gene>
    <name evidence="11" type="ORF">BN1708_016454</name>
</gene>
<feature type="chain" id="PRO_5002567403" description="Autophagy-related protein" evidence="10">
    <location>
        <begin position="20"/>
        <end position="249"/>
    </location>
</feature>
<feature type="transmembrane region" description="Helical" evidence="8">
    <location>
        <begin position="168"/>
        <end position="189"/>
    </location>
</feature>
<dbReference type="InterPro" id="IPR050495">
    <property type="entry name" value="ATG22/LtaA_families"/>
</dbReference>
<reference evidence="11 12" key="1">
    <citation type="submission" date="2015-05" db="EMBL/GenBank/DDBJ databases">
        <authorList>
            <person name="Wang D.B."/>
            <person name="Wang M."/>
        </authorList>
    </citation>
    <scope>NUCLEOTIDE SEQUENCE [LARGE SCALE GENOMIC DNA]</scope>
    <source>
        <strain evidence="11">VL1</strain>
    </source>
</reference>
<evidence type="ECO:0000256" key="6">
    <source>
        <dbReference type="ARBA" id="ARBA00023006"/>
    </source>
</evidence>
<dbReference type="Proteomes" id="UP000044602">
    <property type="component" value="Unassembled WGS sequence"/>
</dbReference>
<protein>
    <recommendedName>
        <fullName evidence="8">Autophagy-related protein</fullName>
    </recommendedName>
</protein>
<evidence type="ECO:0000256" key="9">
    <source>
        <dbReference type="SAM" id="MobiDB-lite"/>
    </source>
</evidence>
<accession>A0A0G4MMF3</accession>
<dbReference type="PANTHER" id="PTHR23519:SF1">
    <property type="entry name" value="AUTOPHAGY-RELATED PROTEIN 22"/>
    <property type="match status" value="1"/>
</dbReference>
<dbReference type="PANTHER" id="PTHR23519">
    <property type="entry name" value="AUTOPHAGY-RELATED PROTEIN 22"/>
    <property type="match status" value="1"/>
</dbReference>
<dbReference type="InterPro" id="IPR036259">
    <property type="entry name" value="MFS_trans_sf"/>
</dbReference>
<evidence type="ECO:0000313" key="12">
    <source>
        <dbReference type="Proteomes" id="UP000044602"/>
    </source>
</evidence>
<comment type="function">
    <text evidence="8">Vacuolar effluxer which mediate the efflux of amino acids resulting from autophagic degradation. The release of autophagic amino acids allows the maintenance of protein synthesis and viability during nitrogen starvation.</text>
</comment>
<evidence type="ECO:0000256" key="2">
    <source>
        <dbReference type="ARBA" id="ARBA00006978"/>
    </source>
</evidence>
<keyword evidence="12" id="KW-1185">Reference proteome</keyword>
<keyword evidence="7 8" id="KW-0472">Membrane</keyword>
<evidence type="ECO:0000313" key="11">
    <source>
        <dbReference type="EMBL" id="CRK35488.1"/>
    </source>
</evidence>
<feature type="transmembrane region" description="Helical" evidence="8">
    <location>
        <begin position="139"/>
        <end position="162"/>
    </location>
</feature>
<feature type="transmembrane region" description="Helical" evidence="8">
    <location>
        <begin position="34"/>
        <end position="57"/>
    </location>
</feature>
<proteinExistence type="inferred from homology"/>
<dbReference type="InterPro" id="IPR024671">
    <property type="entry name" value="Atg22-like"/>
</dbReference>
<dbReference type="GO" id="GO:0032974">
    <property type="term" value="P:amino acid transmembrane export from vacuole"/>
    <property type="evidence" value="ECO:0007669"/>
    <property type="project" value="TreeGrafter"/>
</dbReference>
<comment type="caution">
    <text evidence="8">Lacks conserved residue(s) required for the propagation of feature annotation.</text>
</comment>
<evidence type="ECO:0000256" key="1">
    <source>
        <dbReference type="ARBA" id="ARBA00004128"/>
    </source>
</evidence>
<evidence type="ECO:0000256" key="10">
    <source>
        <dbReference type="SAM" id="SignalP"/>
    </source>
</evidence>
<dbReference type="AlphaFoldDB" id="A0A0G4MMF3"/>
<feature type="transmembrane region" description="Helical" evidence="8">
    <location>
        <begin position="69"/>
        <end position="88"/>
    </location>
</feature>
<dbReference type="Pfam" id="PF11700">
    <property type="entry name" value="ATG22"/>
    <property type="match status" value="1"/>
</dbReference>
<organism evidence="11 12">
    <name type="scientific">Verticillium longisporum</name>
    <name type="common">Verticillium dahliae var. longisporum</name>
    <dbReference type="NCBI Taxonomy" id="100787"/>
    <lineage>
        <taxon>Eukaryota</taxon>
        <taxon>Fungi</taxon>
        <taxon>Dikarya</taxon>
        <taxon>Ascomycota</taxon>
        <taxon>Pezizomycotina</taxon>
        <taxon>Sordariomycetes</taxon>
        <taxon>Hypocreomycetidae</taxon>
        <taxon>Glomerellales</taxon>
        <taxon>Plectosphaerellaceae</taxon>
        <taxon>Verticillium</taxon>
    </lineage>
</organism>
<keyword evidence="8" id="KW-0029">Amino-acid transport</keyword>
<sequence>MLFLAAWFLLSDAIATTSSTAILFAKTQLHMKPWALGMINVISTLAGVIGAFSWAFISRHFGLKPHQTILACIGLFEVIPVYGLLGYLPFVQTWGVGGLQQPWEMYPLAAVYGFVLGGLSGYCRSVYGELIPPGSEAAFYALYAITDKGSSVFGPAIVGAIIDRWGHIRPAFWFLAALVGLPAPLIWFVNVDRGKREGEKLAETIDSFKVRQASEDAGTDTDSGSEDRPILSAYDDDDDDGYEENDRRR</sequence>
<evidence type="ECO:0000256" key="4">
    <source>
        <dbReference type="ARBA" id="ARBA00022692"/>
    </source>
</evidence>
<dbReference type="Gene3D" id="1.20.1250.20">
    <property type="entry name" value="MFS general substrate transporter like domains"/>
    <property type="match status" value="1"/>
</dbReference>
<evidence type="ECO:0000256" key="3">
    <source>
        <dbReference type="ARBA" id="ARBA00022448"/>
    </source>
</evidence>
<comment type="subcellular location">
    <subcellularLocation>
        <location evidence="1 8">Vacuole membrane</location>
        <topology evidence="1 8">Multi-pass membrane protein</topology>
    </subcellularLocation>
</comment>